<protein>
    <recommendedName>
        <fullName evidence="3">Elongin-C</fullName>
    </recommendedName>
</protein>
<dbReference type="InterPro" id="IPR039948">
    <property type="entry name" value="ELC1"/>
</dbReference>
<evidence type="ECO:0000256" key="4">
    <source>
        <dbReference type="ARBA" id="ARBA00023242"/>
    </source>
</evidence>
<feature type="non-terminal residue" evidence="5">
    <location>
        <position position="121"/>
    </location>
</feature>
<accession>A0A852J1S0</accession>
<proteinExistence type="inferred from homology"/>
<evidence type="ECO:0000256" key="1">
    <source>
        <dbReference type="ARBA" id="ARBA00004123"/>
    </source>
</evidence>
<name>A0A852J1S0_9PICI</name>
<comment type="subcellular location">
    <subcellularLocation>
        <location evidence="1">Nucleus</location>
    </subcellularLocation>
</comment>
<dbReference type="InterPro" id="IPR001232">
    <property type="entry name" value="SKP1-like"/>
</dbReference>
<reference evidence="5" key="1">
    <citation type="submission" date="2020-02" db="EMBL/GenBank/DDBJ databases">
        <title>Bird 10,000 Genomes (B10K) Project - Family phase.</title>
        <authorList>
            <person name="Zhang G."/>
        </authorList>
    </citation>
    <scope>NUCLEOTIDE SEQUENCE</scope>
    <source>
        <strain evidence="5">B10K-DU-002-37</strain>
        <tissue evidence="5">Muscle</tissue>
    </source>
</reference>
<dbReference type="GO" id="GO:0005634">
    <property type="term" value="C:nucleus"/>
    <property type="evidence" value="ECO:0007669"/>
    <property type="project" value="UniProtKB-SubCell"/>
</dbReference>
<dbReference type="GO" id="GO:0006511">
    <property type="term" value="P:ubiquitin-dependent protein catabolic process"/>
    <property type="evidence" value="ECO:0007669"/>
    <property type="project" value="InterPro"/>
</dbReference>
<keyword evidence="4" id="KW-0539">Nucleus</keyword>
<evidence type="ECO:0000313" key="6">
    <source>
        <dbReference type="Proteomes" id="UP000627253"/>
    </source>
</evidence>
<comment type="caution">
    <text evidence="5">The sequence shown here is derived from an EMBL/GenBank/DDBJ whole genome shotgun (WGS) entry which is preliminary data.</text>
</comment>
<keyword evidence="6" id="KW-1185">Reference proteome</keyword>
<dbReference type="SMART" id="SM00512">
    <property type="entry name" value="Skp1"/>
    <property type="match status" value="1"/>
</dbReference>
<dbReference type="Proteomes" id="UP000627253">
    <property type="component" value="Unassembled WGS sequence"/>
</dbReference>
<dbReference type="EMBL" id="WAAF01015788">
    <property type="protein sequence ID" value="NXX48031.1"/>
    <property type="molecule type" value="Genomic_DNA"/>
</dbReference>
<dbReference type="SUPFAM" id="SSF54695">
    <property type="entry name" value="POZ domain"/>
    <property type="match status" value="1"/>
</dbReference>
<dbReference type="FunFam" id="3.30.710.10:FF:000035">
    <property type="entry name" value="Elongin C transcription elongation factor"/>
    <property type="match status" value="1"/>
</dbReference>
<dbReference type="AlphaFoldDB" id="A0A852J1S0"/>
<dbReference type="InterPro" id="IPR011333">
    <property type="entry name" value="SKP1/BTB/POZ_sf"/>
</dbReference>
<feature type="non-terminal residue" evidence="5">
    <location>
        <position position="1"/>
    </location>
</feature>
<dbReference type="Gene3D" id="3.30.710.10">
    <property type="entry name" value="Potassium Channel Kv1.1, Chain A"/>
    <property type="match status" value="1"/>
</dbReference>
<dbReference type="OrthoDB" id="249087at2759"/>
<evidence type="ECO:0000256" key="2">
    <source>
        <dbReference type="ARBA" id="ARBA00009993"/>
    </source>
</evidence>
<dbReference type="PANTHER" id="PTHR20648">
    <property type="entry name" value="ELONGIN-C"/>
    <property type="match status" value="1"/>
</dbReference>
<organism evidence="5 6">
    <name type="scientific">Tricholaema leucomelas</name>
    <name type="common">pied barbet</name>
    <dbReference type="NCBI Taxonomy" id="240729"/>
    <lineage>
        <taxon>Eukaryota</taxon>
        <taxon>Metazoa</taxon>
        <taxon>Chordata</taxon>
        <taxon>Craniata</taxon>
        <taxon>Vertebrata</taxon>
        <taxon>Euteleostomi</taxon>
        <taxon>Archelosauria</taxon>
        <taxon>Archosauria</taxon>
        <taxon>Dinosauria</taxon>
        <taxon>Saurischia</taxon>
        <taxon>Theropoda</taxon>
        <taxon>Coelurosauria</taxon>
        <taxon>Aves</taxon>
        <taxon>Neognathae</taxon>
        <taxon>Neoaves</taxon>
        <taxon>Telluraves</taxon>
        <taxon>Coraciimorphae</taxon>
        <taxon>Piciformes</taxon>
        <taxon>Lybiidae</taxon>
        <taxon>Tricholaema lacrymosa</taxon>
    </lineage>
</organism>
<gene>
    <name evidence="5" type="primary">Eloc_1</name>
    <name evidence="5" type="ORF">TRILEU_R13556</name>
</gene>
<dbReference type="CDD" id="cd18321">
    <property type="entry name" value="BTB_POZ_EloC"/>
    <property type="match status" value="1"/>
</dbReference>
<evidence type="ECO:0000256" key="3">
    <source>
        <dbReference type="ARBA" id="ARBA00021347"/>
    </source>
</evidence>
<evidence type="ECO:0000313" key="5">
    <source>
        <dbReference type="EMBL" id="NXX48031.1"/>
    </source>
</evidence>
<sequence length="121" mass="13750">EETYNKYEGPDLMYMKLASSDGDEFTIKKDHVSTSGTIKMILNPFPLILTLLDFIVWTGTAAENERIEMNCREIPSHILSKVCRYFTCQVCYTNSSSEIPEFPIVPEIAPKLLMAADFLDC</sequence>
<comment type="similarity">
    <text evidence="2">Belongs to the SKP1 family.</text>
</comment>